<sequence length="371" mass="40529">MPDTNGPSTHGALLEKLQADFEERLTRLAAEPKRWIEFLDQAAIFGAHYSARSQLLLIAQAEERGIIPRYFLPFGNRAGTSGWKAHGRRVQHGQTAFKIWAPIRRRPTEEQAAEWEASGRVVVREESGRPAIQLVGFKLENTFELSQTTGDPFEPPTVLRRRKVLTRDGDGPQLLTGEDPTGVFDDLVRLITADGYTYERVPPRTGWLGDANGVTVLRPPLRTVQVRDDVAPAQTTKTTAHELAHIRGGHLEPAHQATSPHRGRYETEAESVAHIVLAAPGLDTSAYSDAYAFDWASGDLDLIRGCADAVLRTARGILRDLTPGPTDSEAEARALDDPGADDSTRSQAAENEPRRPMNASAARAGAARTAA</sequence>
<proteinExistence type="predicted"/>
<evidence type="ECO:0000256" key="1">
    <source>
        <dbReference type="SAM" id="MobiDB-lite"/>
    </source>
</evidence>
<feature type="region of interest" description="Disordered" evidence="1">
    <location>
        <begin position="319"/>
        <end position="371"/>
    </location>
</feature>
<name>A0A545AN40_9ACTN</name>
<evidence type="ECO:0008006" key="4">
    <source>
        <dbReference type="Google" id="ProtNLM"/>
    </source>
</evidence>
<protein>
    <recommendedName>
        <fullName evidence="4">ImmA/IrrE family metallo-endopeptidase</fullName>
    </recommendedName>
</protein>
<dbReference type="InParanoid" id="A0A545AN40"/>
<dbReference type="OrthoDB" id="7605626at2"/>
<gene>
    <name evidence="2" type="ORF">FL583_22010</name>
</gene>
<dbReference type="Proteomes" id="UP000317982">
    <property type="component" value="Unassembled WGS sequence"/>
</dbReference>
<dbReference type="AlphaFoldDB" id="A0A545AN40"/>
<reference evidence="2 3" key="1">
    <citation type="submission" date="2019-07" db="EMBL/GenBank/DDBJ databases">
        <title>Cryptosporangium phraense sp. nov., isolated from plant litter.</title>
        <authorList>
            <person name="Suriyachadkun C."/>
        </authorList>
    </citation>
    <scope>NUCLEOTIDE SEQUENCE [LARGE SCALE GENOMIC DNA]</scope>
    <source>
        <strain evidence="2 3">A-T 5661</strain>
    </source>
</reference>
<evidence type="ECO:0000313" key="3">
    <source>
        <dbReference type="Proteomes" id="UP000317982"/>
    </source>
</evidence>
<accession>A0A545AN40</accession>
<dbReference type="RefSeq" id="WP_142706611.1">
    <property type="nucleotide sequence ID" value="NZ_VIRS01000016.1"/>
</dbReference>
<dbReference type="EMBL" id="VIRS01000016">
    <property type="protein sequence ID" value="TQS42742.1"/>
    <property type="molecule type" value="Genomic_DNA"/>
</dbReference>
<feature type="compositionally biased region" description="Low complexity" evidence="1">
    <location>
        <begin position="359"/>
        <end position="371"/>
    </location>
</feature>
<keyword evidence="3" id="KW-1185">Reference proteome</keyword>
<comment type="caution">
    <text evidence="2">The sequence shown here is derived from an EMBL/GenBank/DDBJ whole genome shotgun (WGS) entry which is preliminary data.</text>
</comment>
<evidence type="ECO:0000313" key="2">
    <source>
        <dbReference type="EMBL" id="TQS42742.1"/>
    </source>
</evidence>
<organism evidence="2 3">
    <name type="scientific">Cryptosporangium phraense</name>
    <dbReference type="NCBI Taxonomy" id="2593070"/>
    <lineage>
        <taxon>Bacteria</taxon>
        <taxon>Bacillati</taxon>
        <taxon>Actinomycetota</taxon>
        <taxon>Actinomycetes</taxon>
        <taxon>Cryptosporangiales</taxon>
        <taxon>Cryptosporangiaceae</taxon>
        <taxon>Cryptosporangium</taxon>
    </lineage>
</organism>